<keyword evidence="1" id="KW-0472">Membrane</keyword>
<proteinExistence type="predicted"/>
<comment type="caution">
    <text evidence="2">The sequence shown here is derived from an EMBL/GenBank/DDBJ whole genome shotgun (WGS) entry which is preliminary data.</text>
</comment>
<keyword evidence="1" id="KW-1133">Transmembrane helix</keyword>
<protein>
    <submittedName>
        <fullName evidence="2">Uncharacterized protein</fullName>
    </submittedName>
</protein>
<feature type="transmembrane region" description="Helical" evidence="1">
    <location>
        <begin position="53"/>
        <end position="76"/>
    </location>
</feature>
<gene>
    <name evidence="2" type="ORF">PMAYCL1PPCAC_22511</name>
</gene>
<feature type="transmembrane region" description="Helical" evidence="1">
    <location>
        <begin position="12"/>
        <end position="33"/>
    </location>
</feature>
<accession>A0AAN5CX41</accession>
<feature type="non-terminal residue" evidence="2">
    <location>
        <position position="87"/>
    </location>
</feature>
<sequence>MVVPSRSRAASVALSRLIAGIVTIPAAQFVGFISDALRGESTMPEDKFHAYQIALLFASSFSIANAIFDKILIIFFPGDCEKAAEMG</sequence>
<dbReference type="AlphaFoldDB" id="A0AAN5CX41"/>
<evidence type="ECO:0000313" key="3">
    <source>
        <dbReference type="Proteomes" id="UP001328107"/>
    </source>
</evidence>
<organism evidence="2 3">
    <name type="scientific">Pristionchus mayeri</name>
    <dbReference type="NCBI Taxonomy" id="1317129"/>
    <lineage>
        <taxon>Eukaryota</taxon>
        <taxon>Metazoa</taxon>
        <taxon>Ecdysozoa</taxon>
        <taxon>Nematoda</taxon>
        <taxon>Chromadorea</taxon>
        <taxon>Rhabditida</taxon>
        <taxon>Rhabditina</taxon>
        <taxon>Diplogasteromorpha</taxon>
        <taxon>Diplogasteroidea</taxon>
        <taxon>Neodiplogasteridae</taxon>
        <taxon>Pristionchus</taxon>
    </lineage>
</organism>
<keyword evidence="1" id="KW-0812">Transmembrane</keyword>
<evidence type="ECO:0000256" key="1">
    <source>
        <dbReference type="SAM" id="Phobius"/>
    </source>
</evidence>
<reference evidence="3" key="1">
    <citation type="submission" date="2022-10" db="EMBL/GenBank/DDBJ databases">
        <title>Genome assembly of Pristionchus species.</title>
        <authorList>
            <person name="Yoshida K."/>
            <person name="Sommer R.J."/>
        </authorList>
    </citation>
    <scope>NUCLEOTIDE SEQUENCE [LARGE SCALE GENOMIC DNA]</scope>
    <source>
        <strain evidence="3">RS5460</strain>
    </source>
</reference>
<evidence type="ECO:0000313" key="2">
    <source>
        <dbReference type="EMBL" id="GMR52316.1"/>
    </source>
</evidence>
<name>A0AAN5CX41_9BILA</name>
<keyword evidence="3" id="KW-1185">Reference proteome</keyword>
<dbReference type="EMBL" id="BTRK01000005">
    <property type="protein sequence ID" value="GMR52316.1"/>
    <property type="molecule type" value="Genomic_DNA"/>
</dbReference>
<dbReference type="Proteomes" id="UP001328107">
    <property type="component" value="Unassembled WGS sequence"/>
</dbReference>